<protein>
    <submittedName>
        <fullName evidence="2">Uncharacterized protein</fullName>
    </submittedName>
</protein>
<name>A0A9P5MWF3_9AGAM</name>
<sequence>MAIHDLPAELLTDIFEQVVYDDSLIDPSHPTSMSLSRWEKRPTRPDWILLSANEDVHAKQTRVYTVTKAIMFTCKQWYRVAYHLLFRCLFLSDIIRLPPLCLILDRYAWLGWYVKRLHLVRYYSPPRLTIAHVENMLVTVIHHCPNLELFTVEWPITSSFPAIADSLVSYSAKSLRSVQWKIAPNCLAGLIWALDALPTLVSVSIDFENTPILVTPPDGAPELSEDTSPLLGTASHISLTLSSLQQLTLRGHSEEFIEQAIGWSFPVLQSFTLDFAANRNNLPDIVEFLKHHGAQLTFLDLNMIPALDLPGIIAACPMLTSFSFNPDWHLPFHADQTDSAPTAFLREPHPHITHIGLHQLLHAFLPPSHSNPYGGGGLPQVATMLLRRTNDLTFAQLTRTLFPALKVVRVLNRTLLAGLERQNRPEDEGYARWERWEAQCNAEGVRLEDCTGALLGDLPLDSDDEWEEEESEYEYEAEEEEQDVGRQPSNVKELRDLLDEIRRMSVADPALLLSEEGLAVL</sequence>
<keyword evidence="3" id="KW-1185">Reference proteome</keyword>
<dbReference type="AlphaFoldDB" id="A0A9P5MWF3"/>
<dbReference type="OrthoDB" id="5345779at2759"/>
<organism evidence="2 3">
    <name type="scientific">Russula ochroleuca</name>
    <dbReference type="NCBI Taxonomy" id="152965"/>
    <lineage>
        <taxon>Eukaryota</taxon>
        <taxon>Fungi</taxon>
        <taxon>Dikarya</taxon>
        <taxon>Basidiomycota</taxon>
        <taxon>Agaricomycotina</taxon>
        <taxon>Agaricomycetes</taxon>
        <taxon>Russulales</taxon>
        <taxon>Russulaceae</taxon>
        <taxon>Russula</taxon>
    </lineage>
</organism>
<dbReference type="EMBL" id="WHVB01000008">
    <property type="protein sequence ID" value="KAF8480402.1"/>
    <property type="molecule type" value="Genomic_DNA"/>
</dbReference>
<feature type="region of interest" description="Disordered" evidence="1">
    <location>
        <begin position="468"/>
        <end position="490"/>
    </location>
</feature>
<evidence type="ECO:0000313" key="3">
    <source>
        <dbReference type="Proteomes" id="UP000759537"/>
    </source>
</evidence>
<dbReference type="Proteomes" id="UP000759537">
    <property type="component" value="Unassembled WGS sequence"/>
</dbReference>
<dbReference type="SUPFAM" id="SSF52047">
    <property type="entry name" value="RNI-like"/>
    <property type="match status" value="1"/>
</dbReference>
<evidence type="ECO:0000256" key="1">
    <source>
        <dbReference type="SAM" id="MobiDB-lite"/>
    </source>
</evidence>
<comment type="caution">
    <text evidence="2">The sequence shown here is derived from an EMBL/GenBank/DDBJ whole genome shotgun (WGS) entry which is preliminary data.</text>
</comment>
<dbReference type="InterPro" id="IPR032675">
    <property type="entry name" value="LRR_dom_sf"/>
</dbReference>
<gene>
    <name evidence="2" type="ORF">DFH94DRAFT_474806</name>
</gene>
<accession>A0A9P5MWF3</accession>
<evidence type="ECO:0000313" key="2">
    <source>
        <dbReference type="EMBL" id="KAF8480402.1"/>
    </source>
</evidence>
<reference evidence="2" key="2">
    <citation type="journal article" date="2020" name="Nat. Commun.">
        <title>Large-scale genome sequencing of mycorrhizal fungi provides insights into the early evolution of symbiotic traits.</title>
        <authorList>
            <person name="Miyauchi S."/>
            <person name="Kiss E."/>
            <person name="Kuo A."/>
            <person name="Drula E."/>
            <person name="Kohler A."/>
            <person name="Sanchez-Garcia M."/>
            <person name="Morin E."/>
            <person name="Andreopoulos B."/>
            <person name="Barry K.W."/>
            <person name="Bonito G."/>
            <person name="Buee M."/>
            <person name="Carver A."/>
            <person name="Chen C."/>
            <person name="Cichocki N."/>
            <person name="Clum A."/>
            <person name="Culley D."/>
            <person name="Crous P.W."/>
            <person name="Fauchery L."/>
            <person name="Girlanda M."/>
            <person name="Hayes R.D."/>
            <person name="Keri Z."/>
            <person name="LaButti K."/>
            <person name="Lipzen A."/>
            <person name="Lombard V."/>
            <person name="Magnuson J."/>
            <person name="Maillard F."/>
            <person name="Murat C."/>
            <person name="Nolan M."/>
            <person name="Ohm R.A."/>
            <person name="Pangilinan J."/>
            <person name="Pereira M.F."/>
            <person name="Perotto S."/>
            <person name="Peter M."/>
            <person name="Pfister S."/>
            <person name="Riley R."/>
            <person name="Sitrit Y."/>
            <person name="Stielow J.B."/>
            <person name="Szollosi G."/>
            <person name="Zifcakova L."/>
            <person name="Stursova M."/>
            <person name="Spatafora J.W."/>
            <person name="Tedersoo L."/>
            <person name="Vaario L.M."/>
            <person name="Yamada A."/>
            <person name="Yan M."/>
            <person name="Wang P."/>
            <person name="Xu J."/>
            <person name="Bruns T."/>
            <person name="Baldrian P."/>
            <person name="Vilgalys R."/>
            <person name="Dunand C."/>
            <person name="Henrissat B."/>
            <person name="Grigoriev I.V."/>
            <person name="Hibbett D."/>
            <person name="Nagy L.G."/>
            <person name="Martin F.M."/>
        </authorList>
    </citation>
    <scope>NUCLEOTIDE SEQUENCE</scope>
    <source>
        <strain evidence="2">Prilba</strain>
    </source>
</reference>
<reference evidence="2" key="1">
    <citation type="submission" date="2019-10" db="EMBL/GenBank/DDBJ databases">
        <authorList>
            <consortium name="DOE Joint Genome Institute"/>
            <person name="Kuo A."/>
            <person name="Miyauchi S."/>
            <person name="Kiss E."/>
            <person name="Drula E."/>
            <person name="Kohler A."/>
            <person name="Sanchez-Garcia M."/>
            <person name="Andreopoulos B."/>
            <person name="Barry K.W."/>
            <person name="Bonito G."/>
            <person name="Buee M."/>
            <person name="Carver A."/>
            <person name="Chen C."/>
            <person name="Cichocki N."/>
            <person name="Clum A."/>
            <person name="Culley D."/>
            <person name="Crous P.W."/>
            <person name="Fauchery L."/>
            <person name="Girlanda M."/>
            <person name="Hayes R."/>
            <person name="Keri Z."/>
            <person name="LaButti K."/>
            <person name="Lipzen A."/>
            <person name="Lombard V."/>
            <person name="Magnuson J."/>
            <person name="Maillard F."/>
            <person name="Morin E."/>
            <person name="Murat C."/>
            <person name="Nolan M."/>
            <person name="Ohm R."/>
            <person name="Pangilinan J."/>
            <person name="Pereira M."/>
            <person name="Perotto S."/>
            <person name="Peter M."/>
            <person name="Riley R."/>
            <person name="Sitrit Y."/>
            <person name="Stielow B."/>
            <person name="Szollosi G."/>
            <person name="Zifcakova L."/>
            <person name="Stursova M."/>
            <person name="Spatafora J.W."/>
            <person name="Tedersoo L."/>
            <person name="Vaario L.-M."/>
            <person name="Yamada A."/>
            <person name="Yan M."/>
            <person name="Wang P."/>
            <person name="Xu J."/>
            <person name="Bruns T."/>
            <person name="Baldrian P."/>
            <person name="Vilgalys R."/>
            <person name="Henrissat B."/>
            <person name="Grigoriev I.V."/>
            <person name="Hibbett D."/>
            <person name="Nagy L.G."/>
            <person name="Martin F.M."/>
        </authorList>
    </citation>
    <scope>NUCLEOTIDE SEQUENCE</scope>
    <source>
        <strain evidence="2">Prilba</strain>
    </source>
</reference>
<proteinExistence type="predicted"/>
<feature type="compositionally biased region" description="Acidic residues" evidence="1">
    <location>
        <begin position="468"/>
        <end position="482"/>
    </location>
</feature>
<dbReference type="Gene3D" id="3.80.10.10">
    <property type="entry name" value="Ribonuclease Inhibitor"/>
    <property type="match status" value="1"/>
</dbReference>